<feature type="region of interest" description="Disordered" evidence="1">
    <location>
        <begin position="40"/>
        <end position="65"/>
    </location>
</feature>
<name>A0A5B7JCQ2_PORTR</name>
<evidence type="ECO:0000313" key="2">
    <source>
        <dbReference type="EMBL" id="MPC91147.1"/>
    </source>
</evidence>
<protein>
    <submittedName>
        <fullName evidence="2">Uncharacterized protein</fullName>
    </submittedName>
</protein>
<reference evidence="2 3" key="1">
    <citation type="submission" date="2019-05" db="EMBL/GenBank/DDBJ databases">
        <title>Another draft genome of Portunus trituberculatus and its Hox gene families provides insights of decapod evolution.</title>
        <authorList>
            <person name="Jeong J.-H."/>
            <person name="Song I."/>
            <person name="Kim S."/>
            <person name="Choi T."/>
            <person name="Kim D."/>
            <person name="Ryu S."/>
            <person name="Kim W."/>
        </authorList>
    </citation>
    <scope>NUCLEOTIDE SEQUENCE [LARGE SCALE GENOMIC DNA]</scope>
    <source>
        <tissue evidence="2">Muscle</tissue>
    </source>
</reference>
<sequence length="65" mass="6812">MSLSAGQQGAQRGRGGAVQGYTSFHKASLKKSIQNQACTRARKGWGGEKKGREQGGGRGAQAYSK</sequence>
<accession>A0A5B7JCQ2</accession>
<organism evidence="2 3">
    <name type="scientific">Portunus trituberculatus</name>
    <name type="common">Swimming crab</name>
    <name type="synonym">Neptunus trituberculatus</name>
    <dbReference type="NCBI Taxonomy" id="210409"/>
    <lineage>
        <taxon>Eukaryota</taxon>
        <taxon>Metazoa</taxon>
        <taxon>Ecdysozoa</taxon>
        <taxon>Arthropoda</taxon>
        <taxon>Crustacea</taxon>
        <taxon>Multicrustacea</taxon>
        <taxon>Malacostraca</taxon>
        <taxon>Eumalacostraca</taxon>
        <taxon>Eucarida</taxon>
        <taxon>Decapoda</taxon>
        <taxon>Pleocyemata</taxon>
        <taxon>Brachyura</taxon>
        <taxon>Eubrachyura</taxon>
        <taxon>Portunoidea</taxon>
        <taxon>Portunidae</taxon>
        <taxon>Portuninae</taxon>
        <taxon>Portunus</taxon>
    </lineage>
</organism>
<keyword evidence="3" id="KW-1185">Reference proteome</keyword>
<evidence type="ECO:0000313" key="3">
    <source>
        <dbReference type="Proteomes" id="UP000324222"/>
    </source>
</evidence>
<evidence type="ECO:0000256" key="1">
    <source>
        <dbReference type="SAM" id="MobiDB-lite"/>
    </source>
</evidence>
<comment type="caution">
    <text evidence="2">The sequence shown here is derived from an EMBL/GenBank/DDBJ whole genome shotgun (WGS) entry which is preliminary data.</text>
</comment>
<feature type="compositionally biased region" description="Basic and acidic residues" evidence="1">
    <location>
        <begin position="45"/>
        <end position="55"/>
    </location>
</feature>
<dbReference type="Proteomes" id="UP000324222">
    <property type="component" value="Unassembled WGS sequence"/>
</dbReference>
<gene>
    <name evidence="2" type="ORF">E2C01_086165</name>
</gene>
<dbReference type="EMBL" id="VSRR010086742">
    <property type="protein sequence ID" value="MPC91147.1"/>
    <property type="molecule type" value="Genomic_DNA"/>
</dbReference>
<proteinExistence type="predicted"/>
<dbReference type="AlphaFoldDB" id="A0A5B7JCQ2"/>